<evidence type="ECO:0000256" key="2">
    <source>
        <dbReference type="ARBA" id="ARBA00022729"/>
    </source>
</evidence>
<organism evidence="8">
    <name type="scientific">Methylocapsa acidiphila</name>
    <dbReference type="NCBI Taxonomy" id="133552"/>
    <lineage>
        <taxon>Bacteria</taxon>
        <taxon>Pseudomonadati</taxon>
        <taxon>Pseudomonadota</taxon>
        <taxon>Alphaproteobacteria</taxon>
        <taxon>Hyphomicrobiales</taxon>
        <taxon>Beijerinckiaceae</taxon>
        <taxon>Methylocapsa</taxon>
    </lineage>
</organism>
<dbReference type="InterPro" id="IPR051692">
    <property type="entry name" value="OMP-like"/>
</dbReference>
<evidence type="ECO:0000256" key="3">
    <source>
        <dbReference type="ARBA" id="ARBA00023136"/>
    </source>
</evidence>
<dbReference type="InterPro" id="IPR011250">
    <property type="entry name" value="OMP/PagP_B-barrel"/>
</dbReference>
<keyword evidence="2 6" id="KW-0732">Signal</keyword>
<keyword evidence="4" id="KW-0998">Cell outer membrane</keyword>
<dbReference type="PANTHER" id="PTHR34001:SF3">
    <property type="entry name" value="BLL7405 PROTEIN"/>
    <property type="match status" value="1"/>
</dbReference>
<evidence type="ECO:0000256" key="5">
    <source>
        <dbReference type="ARBA" id="ARBA00038306"/>
    </source>
</evidence>
<evidence type="ECO:0000256" key="6">
    <source>
        <dbReference type="SAM" id="SignalP"/>
    </source>
</evidence>
<dbReference type="EMBL" id="CT005238">
    <property type="protein sequence ID" value="CAJ01663.1"/>
    <property type="molecule type" value="Genomic_DNA"/>
</dbReference>
<dbReference type="PANTHER" id="PTHR34001">
    <property type="entry name" value="BLL7405 PROTEIN"/>
    <property type="match status" value="1"/>
</dbReference>
<evidence type="ECO:0000256" key="1">
    <source>
        <dbReference type="ARBA" id="ARBA00004442"/>
    </source>
</evidence>
<name>Q2VNG9_METAI</name>
<comment type="subcellular location">
    <subcellularLocation>
        <location evidence="1">Cell outer membrane</location>
    </subcellularLocation>
</comment>
<dbReference type="GO" id="GO:0009279">
    <property type="term" value="C:cell outer membrane"/>
    <property type="evidence" value="ECO:0007669"/>
    <property type="project" value="UniProtKB-SubCell"/>
</dbReference>
<sequence length="282" mass="29996">MRTFLLASAGAVALAGSAFAADLPSRAPPPAYVPPAPIFTWTGVYIGGQIGYAWTNPNVTYGDAGYTVGGFPLGYADSYNVGGNANGVIGGAHVGYNLQLGQWVLGLEGDVDGSSISKTVSVSPYSSYYADYIPTTFHSNLGIQGSIRGRVGIAWDRALLYATGGVAFGGFTSYVSTSYANPQGILSNFPFSGNDSFSQTRVGWTVGGGLEYAITNNWSVRGEYRYTDFGHTSNYLVNAFPVYPGDVSVGAWVHRHLTENRVQVGFSYKFDTFQPAPVVAKY</sequence>
<evidence type="ECO:0000313" key="8">
    <source>
        <dbReference type="EMBL" id="CAJ01663.1"/>
    </source>
</evidence>
<dbReference type="SUPFAM" id="SSF56925">
    <property type="entry name" value="OMPA-like"/>
    <property type="match status" value="1"/>
</dbReference>
<keyword evidence="3" id="KW-0472">Membrane</keyword>
<dbReference type="AlphaFoldDB" id="Q2VNG9"/>
<feature type="signal peptide" evidence="6">
    <location>
        <begin position="1"/>
        <end position="20"/>
    </location>
</feature>
<dbReference type="InterPro" id="IPR027385">
    <property type="entry name" value="Beta-barrel_OMP"/>
</dbReference>
<proteinExistence type="inferred from homology"/>
<reference evidence="8" key="1">
    <citation type="submission" date="2005-06" db="EMBL/GenBank/DDBJ databases">
        <title>First Genome Data from Uncultured Upland Soil Cluster a Methanotrophs Provide Further Evidence for a Close Phylogenetic Relationship to Methylocapsa acidiphila B2 and High-Affinity Methanotrophy Based on pMMO.</title>
        <authorList>
            <person name="Ricke P."/>
            <person name="Kube M."/>
            <person name="Nakagawa S."/>
            <person name="Erkel C."/>
            <person name="Reinhardt R."/>
            <person name="Liesack W."/>
        </authorList>
    </citation>
    <scope>NUCLEOTIDE SEQUENCE</scope>
</reference>
<comment type="similarity">
    <text evidence="5">Belongs to the Omp25/RopB family.</text>
</comment>
<dbReference type="Gene3D" id="2.40.160.20">
    <property type="match status" value="1"/>
</dbReference>
<gene>
    <name evidence="8" type="ORF">orf133</name>
</gene>
<accession>Q2VNG9</accession>
<feature type="domain" description="Outer membrane protein beta-barrel" evidence="7">
    <location>
        <begin position="40"/>
        <end position="270"/>
    </location>
</feature>
<protein>
    <submittedName>
        <fullName evidence="8">Putative outer-membrane immunogenic protein</fullName>
    </submittedName>
</protein>
<dbReference type="Pfam" id="PF13505">
    <property type="entry name" value="OMP_b-brl"/>
    <property type="match status" value="1"/>
</dbReference>
<evidence type="ECO:0000259" key="7">
    <source>
        <dbReference type="Pfam" id="PF13505"/>
    </source>
</evidence>
<feature type="chain" id="PRO_5004217581" evidence="6">
    <location>
        <begin position="21"/>
        <end position="282"/>
    </location>
</feature>
<evidence type="ECO:0000256" key="4">
    <source>
        <dbReference type="ARBA" id="ARBA00023237"/>
    </source>
</evidence>